<dbReference type="EMBL" id="RBAH01000002">
    <property type="protein sequence ID" value="RKN86240.1"/>
    <property type="molecule type" value="Genomic_DNA"/>
</dbReference>
<accession>A0A3B0CMR1</accession>
<dbReference type="GO" id="GO:0009311">
    <property type="term" value="P:oligosaccharide metabolic process"/>
    <property type="evidence" value="ECO:0007669"/>
    <property type="project" value="InterPro"/>
</dbReference>
<dbReference type="PANTHER" id="PTHR10412:SF11">
    <property type="entry name" value="MANNOSYL-OLIGOSACCHARIDE GLUCOSIDASE"/>
    <property type="match status" value="1"/>
</dbReference>
<organism evidence="5 6">
    <name type="scientific">Paenibacillus ginsengarvi</name>
    <dbReference type="NCBI Taxonomy" id="400777"/>
    <lineage>
        <taxon>Bacteria</taxon>
        <taxon>Bacillati</taxon>
        <taxon>Bacillota</taxon>
        <taxon>Bacilli</taxon>
        <taxon>Bacillales</taxon>
        <taxon>Paenibacillaceae</taxon>
        <taxon>Paenibacillus</taxon>
    </lineage>
</organism>
<dbReference type="SUPFAM" id="SSF48208">
    <property type="entry name" value="Six-hairpin glycosidases"/>
    <property type="match status" value="1"/>
</dbReference>
<protein>
    <submittedName>
        <fullName evidence="5">Glycoside hydrolase</fullName>
    </submittedName>
</protein>
<dbReference type="GO" id="GO:0004573">
    <property type="term" value="F:Glc3Man9GlcNAc2 oligosaccharide glucosidase activity"/>
    <property type="evidence" value="ECO:0007669"/>
    <property type="project" value="InterPro"/>
</dbReference>
<evidence type="ECO:0000259" key="4">
    <source>
        <dbReference type="Pfam" id="PF22422"/>
    </source>
</evidence>
<sequence>MSLSPIISNADKETIPMIQEETKWKETGKPAWQPLLQYTWELHQRSVRPAVAPFRYDWEEIGPGYCYGPAFGHWDLIHALFDRLPTHQDHAKKQFLNYLGFQGENGVLPGTIIMRDGNAKWNMELSHPPVWPVALDEYVRQYADNDLLHTGYNALQRQIGWFESERKAPFGYYYMDIMTRKWESGVDDGIRFDQAPRHPSACVDATSHVYQLYTYAAQWARQLGSDPEPFVQRSEELKLAIQQQLYDEQTGFFYDSWTMAQSGPKPGAQEGMWPLVVGAATPQQANRVIDEHLLNPKRFFTKHPLATVAVSDPAFELRMWRGPVWNSMTYWAARGCMHYNRFDAALQLLEGALDASAEQFAQTGAIWEFYHPHGEAPDSLTRKPYTAFNTPCRDYLGHNPFLAMARLWQHLKFQS</sequence>
<dbReference type="GO" id="GO:0006487">
    <property type="term" value="P:protein N-linked glycosylation"/>
    <property type="evidence" value="ECO:0007669"/>
    <property type="project" value="TreeGrafter"/>
</dbReference>
<evidence type="ECO:0000313" key="6">
    <source>
        <dbReference type="Proteomes" id="UP000282311"/>
    </source>
</evidence>
<dbReference type="PANTHER" id="PTHR10412">
    <property type="entry name" value="MANNOSYL-OLIGOSACCHARIDE GLUCOSIDASE"/>
    <property type="match status" value="1"/>
</dbReference>
<feature type="domain" description="Mannosylglycerate hydrolase MGH1-like glycoside hydrolase" evidence="4">
    <location>
        <begin position="73"/>
        <end position="375"/>
    </location>
</feature>
<keyword evidence="6" id="KW-1185">Reference proteome</keyword>
<gene>
    <name evidence="5" type="ORF">D7M11_04310</name>
</gene>
<reference evidence="5 6" key="1">
    <citation type="journal article" date="2007" name="Int. J. Syst. Evol. Microbiol.">
        <title>Paenibacillus ginsengarvi sp. nov., isolated from soil from ginseng cultivation.</title>
        <authorList>
            <person name="Yoon M.H."/>
            <person name="Ten L.N."/>
            <person name="Im W.T."/>
        </authorList>
    </citation>
    <scope>NUCLEOTIDE SEQUENCE [LARGE SCALE GENOMIC DNA]</scope>
    <source>
        <strain evidence="5 6">KCTC 13059</strain>
    </source>
</reference>
<dbReference type="InterPro" id="IPR008928">
    <property type="entry name" value="6-hairpin_glycosidase_sf"/>
</dbReference>
<dbReference type="InterPro" id="IPR012341">
    <property type="entry name" value="6hp_glycosidase-like_sf"/>
</dbReference>
<keyword evidence="2 5" id="KW-0378">Hydrolase</keyword>
<evidence type="ECO:0000256" key="1">
    <source>
        <dbReference type="ARBA" id="ARBA00010833"/>
    </source>
</evidence>
<proteinExistence type="inferred from homology"/>
<dbReference type="Pfam" id="PF22422">
    <property type="entry name" value="MGH1-like_GH"/>
    <property type="match status" value="1"/>
</dbReference>
<comment type="caution">
    <text evidence="5">The sequence shown here is derived from an EMBL/GenBank/DDBJ whole genome shotgun (WGS) entry which is preliminary data.</text>
</comment>
<dbReference type="InterPro" id="IPR054491">
    <property type="entry name" value="MGH1-like_GH"/>
</dbReference>
<name>A0A3B0CMR1_9BACL</name>
<dbReference type="AlphaFoldDB" id="A0A3B0CMR1"/>
<comment type="similarity">
    <text evidence="1">Belongs to the glycosyl hydrolase 63 family.</text>
</comment>
<keyword evidence="3" id="KW-0326">Glycosidase</keyword>
<evidence type="ECO:0000313" key="5">
    <source>
        <dbReference type="EMBL" id="RKN86240.1"/>
    </source>
</evidence>
<dbReference type="Gene3D" id="1.50.10.10">
    <property type="match status" value="1"/>
</dbReference>
<dbReference type="Proteomes" id="UP000282311">
    <property type="component" value="Unassembled WGS sequence"/>
</dbReference>
<evidence type="ECO:0000256" key="2">
    <source>
        <dbReference type="ARBA" id="ARBA00022801"/>
    </source>
</evidence>
<evidence type="ECO:0000256" key="3">
    <source>
        <dbReference type="ARBA" id="ARBA00023295"/>
    </source>
</evidence>
<dbReference type="InterPro" id="IPR004888">
    <property type="entry name" value="Glycoside_hydrolase_63"/>
</dbReference>